<dbReference type="SUPFAM" id="SSF52540">
    <property type="entry name" value="P-loop containing nucleoside triphosphate hydrolases"/>
    <property type="match status" value="1"/>
</dbReference>
<evidence type="ECO:0000259" key="7">
    <source>
        <dbReference type="PROSITE" id="PS51194"/>
    </source>
</evidence>
<organism evidence="8 9">
    <name type="scientific">Eucalyptus grandis</name>
    <name type="common">Flooded gum</name>
    <dbReference type="NCBI Taxonomy" id="71139"/>
    <lineage>
        <taxon>Eukaryota</taxon>
        <taxon>Viridiplantae</taxon>
        <taxon>Streptophyta</taxon>
        <taxon>Embryophyta</taxon>
        <taxon>Tracheophyta</taxon>
        <taxon>Spermatophyta</taxon>
        <taxon>Magnoliopsida</taxon>
        <taxon>eudicotyledons</taxon>
        <taxon>Gunneridae</taxon>
        <taxon>Pentapetalae</taxon>
        <taxon>rosids</taxon>
        <taxon>malvids</taxon>
        <taxon>Myrtales</taxon>
        <taxon>Myrtaceae</taxon>
        <taxon>Myrtoideae</taxon>
        <taxon>Eucalypteae</taxon>
        <taxon>Eucalyptus</taxon>
    </lineage>
</organism>
<name>A0AAD9TBI9_EUCGR</name>
<accession>A0AAD9TBI9</accession>
<evidence type="ECO:0000256" key="3">
    <source>
        <dbReference type="ARBA" id="ARBA00023235"/>
    </source>
</evidence>
<reference evidence="8 9" key="1">
    <citation type="journal article" date="2014" name="Nature">
        <title>The genome of Eucalyptus grandis.</title>
        <authorList>
            <person name="Myburg A.A."/>
            <person name="Grattapaglia D."/>
            <person name="Tuskan G.A."/>
            <person name="Hellsten U."/>
            <person name="Hayes R.D."/>
            <person name="Grimwood J."/>
            <person name="Jenkins J."/>
            <person name="Lindquist E."/>
            <person name="Tice H."/>
            <person name="Bauer D."/>
            <person name="Goodstein D.M."/>
            <person name="Dubchak I."/>
            <person name="Poliakov A."/>
            <person name="Mizrachi E."/>
            <person name="Kullan A.R."/>
            <person name="Hussey S.G."/>
            <person name="Pinard D."/>
            <person name="van der Merwe K."/>
            <person name="Singh P."/>
            <person name="van Jaarsveld I."/>
            <person name="Silva-Junior O.B."/>
            <person name="Togawa R.C."/>
            <person name="Pappas M.R."/>
            <person name="Faria D.A."/>
            <person name="Sansaloni C.P."/>
            <person name="Petroli C.D."/>
            <person name="Yang X."/>
            <person name="Ranjan P."/>
            <person name="Tschaplinski T.J."/>
            <person name="Ye C.Y."/>
            <person name="Li T."/>
            <person name="Sterck L."/>
            <person name="Vanneste K."/>
            <person name="Murat F."/>
            <person name="Soler M."/>
            <person name="Clemente H.S."/>
            <person name="Saidi N."/>
            <person name="Cassan-Wang H."/>
            <person name="Dunand C."/>
            <person name="Hefer C.A."/>
            <person name="Bornberg-Bauer E."/>
            <person name="Kersting A.R."/>
            <person name="Vining K."/>
            <person name="Amarasinghe V."/>
            <person name="Ranik M."/>
            <person name="Naithani S."/>
            <person name="Elser J."/>
            <person name="Boyd A.E."/>
            <person name="Liston A."/>
            <person name="Spatafora J.W."/>
            <person name="Dharmwardhana P."/>
            <person name="Raja R."/>
            <person name="Sullivan C."/>
            <person name="Romanel E."/>
            <person name="Alves-Ferreira M."/>
            <person name="Kulheim C."/>
            <person name="Foley W."/>
            <person name="Carocha V."/>
            <person name="Paiva J."/>
            <person name="Kudrna D."/>
            <person name="Brommonschenkel S.H."/>
            <person name="Pasquali G."/>
            <person name="Byrne M."/>
            <person name="Rigault P."/>
            <person name="Tibbits J."/>
            <person name="Spokevicius A."/>
            <person name="Jones R.C."/>
            <person name="Steane D.A."/>
            <person name="Vaillancourt R.E."/>
            <person name="Potts B.M."/>
            <person name="Joubert F."/>
            <person name="Barry K."/>
            <person name="Pappas G.J."/>
            <person name="Strauss S.H."/>
            <person name="Jaiswal P."/>
            <person name="Grima-Pettenati J."/>
            <person name="Salse J."/>
            <person name="Van de Peer Y."/>
            <person name="Rokhsar D.S."/>
            <person name="Schmutz J."/>
        </authorList>
    </citation>
    <scope>NUCLEOTIDE SEQUENCE [LARGE SCALE GENOMIC DNA]</scope>
    <source>
        <strain evidence="9">cv. BRASUZ1</strain>
        <tissue evidence="8">Leaf extractions</tissue>
    </source>
</reference>
<sequence>MALTATTTQPVHEDILKAPRICHALVPETSFDRPNPKYEVIATTKEQLKQLGELLKNRFANLCGSKCSINTVHYHAGLATHQRVAVQMKWHTREVQVVCVAIAFGMGIDKPDVCFFIHNTMSKSIESYYQESGRAGRDNLPAVCIALSDQGCKTEIFKSATVQARKMQQYCEPKVIQFLKMSFWRQTLLAHFGKSLNRKD</sequence>
<evidence type="ECO:0000256" key="4">
    <source>
        <dbReference type="ARBA" id="ARBA00023242"/>
    </source>
</evidence>
<dbReference type="PROSITE" id="PS51194">
    <property type="entry name" value="HELICASE_CTER"/>
    <property type="match status" value="1"/>
</dbReference>
<dbReference type="PANTHER" id="PTHR13710:SF153">
    <property type="entry name" value="RECQ-LIKE DNA HELICASE BLM"/>
    <property type="match status" value="1"/>
</dbReference>
<evidence type="ECO:0000256" key="5">
    <source>
        <dbReference type="ARBA" id="ARBA00034617"/>
    </source>
</evidence>
<evidence type="ECO:0000256" key="2">
    <source>
        <dbReference type="ARBA" id="ARBA00023125"/>
    </source>
</evidence>
<evidence type="ECO:0000256" key="6">
    <source>
        <dbReference type="ARBA" id="ARBA00034808"/>
    </source>
</evidence>
<protein>
    <recommendedName>
        <fullName evidence="6">DNA 3'-5' helicase</fullName>
        <ecNumber evidence="6">5.6.2.4</ecNumber>
    </recommendedName>
</protein>
<comment type="similarity">
    <text evidence="1">Belongs to the helicase family. RecQ subfamily.</text>
</comment>
<comment type="catalytic activity">
    <reaction evidence="5">
        <text>Couples ATP hydrolysis with the unwinding of duplex DNA by translocating in the 3'-5' direction.</text>
        <dbReference type="EC" id="5.6.2.4"/>
    </reaction>
</comment>
<evidence type="ECO:0000256" key="1">
    <source>
        <dbReference type="ARBA" id="ARBA00005446"/>
    </source>
</evidence>
<dbReference type="PANTHER" id="PTHR13710">
    <property type="entry name" value="DNA HELICASE RECQ FAMILY MEMBER"/>
    <property type="match status" value="1"/>
</dbReference>
<dbReference type="SMART" id="SM00490">
    <property type="entry name" value="HELICc"/>
    <property type="match status" value="1"/>
</dbReference>
<dbReference type="AlphaFoldDB" id="A0AAD9TBI9"/>
<dbReference type="EMBL" id="MU848405">
    <property type="protein sequence ID" value="KAK2632638.1"/>
    <property type="molecule type" value="Genomic_DNA"/>
</dbReference>
<gene>
    <name evidence="8" type="ORF">EUGRSUZ_L01295</name>
</gene>
<feature type="domain" description="Helicase C-terminal" evidence="7">
    <location>
        <begin position="14"/>
        <end position="182"/>
    </location>
</feature>
<keyword evidence="2" id="KW-0238">DNA-binding</keyword>
<keyword evidence="3" id="KW-0413">Isomerase</keyword>
<dbReference type="GO" id="GO:0003677">
    <property type="term" value="F:DNA binding"/>
    <property type="evidence" value="ECO:0007669"/>
    <property type="project" value="UniProtKB-KW"/>
</dbReference>
<dbReference type="Proteomes" id="UP000030711">
    <property type="component" value="Unassembled WGS sequence"/>
</dbReference>
<dbReference type="Pfam" id="PF00271">
    <property type="entry name" value="Helicase_C"/>
    <property type="match status" value="1"/>
</dbReference>
<dbReference type="InterPro" id="IPR027417">
    <property type="entry name" value="P-loop_NTPase"/>
</dbReference>
<dbReference type="GO" id="GO:0043138">
    <property type="term" value="F:3'-5' DNA helicase activity"/>
    <property type="evidence" value="ECO:0007669"/>
    <property type="project" value="UniProtKB-EC"/>
</dbReference>
<evidence type="ECO:0000313" key="9">
    <source>
        <dbReference type="Proteomes" id="UP000030711"/>
    </source>
</evidence>
<dbReference type="EC" id="5.6.2.4" evidence="6"/>
<proteinExistence type="inferred from homology"/>
<comment type="caution">
    <text evidence="8">The sequence shown here is derived from an EMBL/GenBank/DDBJ whole genome shotgun (WGS) entry which is preliminary data.</text>
</comment>
<dbReference type="InterPro" id="IPR001650">
    <property type="entry name" value="Helicase_C-like"/>
</dbReference>
<evidence type="ECO:0000313" key="8">
    <source>
        <dbReference type="EMBL" id="KAK2632638.1"/>
    </source>
</evidence>
<dbReference type="Gene3D" id="3.40.50.300">
    <property type="entry name" value="P-loop containing nucleotide triphosphate hydrolases"/>
    <property type="match status" value="1"/>
</dbReference>
<keyword evidence="9" id="KW-1185">Reference proteome</keyword>
<keyword evidence="4" id="KW-0539">Nucleus</keyword>